<protein>
    <recommendedName>
        <fullName evidence="1">Xrn1 N-terminal domain-containing protein</fullName>
    </recommendedName>
</protein>
<dbReference type="GO" id="GO:0004534">
    <property type="term" value="F:5'-3' RNA exonuclease activity"/>
    <property type="evidence" value="ECO:0007669"/>
    <property type="project" value="TreeGrafter"/>
</dbReference>
<dbReference type="GO" id="GO:0005634">
    <property type="term" value="C:nucleus"/>
    <property type="evidence" value="ECO:0007669"/>
    <property type="project" value="TreeGrafter"/>
</dbReference>
<dbReference type="InterPro" id="IPR029060">
    <property type="entry name" value="PIN-like_dom_sf"/>
</dbReference>
<proteinExistence type="predicted"/>
<dbReference type="InterPro" id="IPR004859">
    <property type="entry name" value="Xrn1_N"/>
</dbReference>
<reference evidence="2" key="1">
    <citation type="journal article" date="2020" name="Nature">
        <title>Giant virus diversity and host interactions through global metagenomics.</title>
        <authorList>
            <person name="Schulz F."/>
            <person name="Roux S."/>
            <person name="Paez-Espino D."/>
            <person name="Jungbluth S."/>
            <person name="Walsh D.A."/>
            <person name="Denef V.J."/>
            <person name="McMahon K.D."/>
            <person name="Konstantinidis K.T."/>
            <person name="Eloe-Fadrosh E.A."/>
            <person name="Kyrpides N.C."/>
            <person name="Woyke T."/>
        </authorList>
    </citation>
    <scope>NUCLEOTIDE SEQUENCE</scope>
    <source>
        <strain evidence="2">GVMAG-S-1041349-163</strain>
    </source>
</reference>
<dbReference type="EMBL" id="MN740685">
    <property type="protein sequence ID" value="QHU07692.1"/>
    <property type="molecule type" value="Genomic_DNA"/>
</dbReference>
<dbReference type="PANTHER" id="PTHR12341">
    <property type="entry name" value="5'-&gt;3' EXORIBONUCLEASE"/>
    <property type="match status" value="1"/>
</dbReference>
<dbReference type="GO" id="GO:0000956">
    <property type="term" value="P:nuclear-transcribed mRNA catabolic process"/>
    <property type="evidence" value="ECO:0007669"/>
    <property type="project" value="TreeGrafter"/>
</dbReference>
<organism evidence="2">
    <name type="scientific">viral metagenome</name>
    <dbReference type="NCBI Taxonomy" id="1070528"/>
    <lineage>
        <taxon>unclassified sequences</taxon>
        <taxon>metagenomes</taxon>
        <taxon>organismal metagenomes</taxon>
    </lineage>
</organism>
<evidence type="ECO:0000259" key="1">
    <source>
        <dbReference type="Pfam" id="PF03159"/>
    </source>
</evidence>
<feature type="domain" description="Xrn1 N-terminal" evidence="1">
    <location>
        <begin position="1"/>
        <end position="99"/>
    </location>
</feature>
<dbReference type="InterPro" id="IPR027073">
    <property type="entry name" value="5_3_exoribonuclease"/>
</dbReference>
<name>A0A6C0JPM8_9ZZZZ</name>
<dbReference type="AlphaFoldDB" id="A0A6C0JPM8"/>
<accession>A0A6C0JPM8</accession>
<dbReference type="Pfam" id="PF03159">
    <property type="entry name" value="XRN_N"/>
    <property type="match status" value="1"/>
</dbReference>
<dbReference type="GO" id="GO:0003723">
    <property type="term" value="F:RNA binding"/>
    <property type="evidence" value="ECO:0007669"/>
    <property type="project" value="TreeGrafter"/>
</dbReference>
<evidence type="ECO:0000313" key="2">
    <source>
        <dbReference type="EMBL" id="QHU07692.1"/>
    </source>
</evidence>
<sequence length="340" mass="39616">MGVKGFFYMIKKHFKYSHTTLPFYDYLFIDGNCILHYCIESFENAIPFCLNEVIEAIIKKMEELINKYSIKKKVYIVFDGIPPLPKQYCQKVRRENSDKLSIFLLPGTKMMREIESKIVSYFKSDFIEIVESDKDGEGEQKIFLILKEIYVPGETSLILSVDSDVIILAYILLSDPMFNHKIFVESSGFKITVNVNSLKLVLPINDLLLFCVLCGNDFFPKLEELKSFTTTQNMKILKMVVESNNKIFEDISEGICVLNCDNTKVLNYLNLIRWYKEYFTTNISKPCLPYDYEISPCCYCISTKIKSLKDNNEEVNLDIPEIQNYLQYVLQPNQMSNIYC</sequence>
<dbReference type="SUPFAM" id="SSF88723">
    <property type="entry name" value="PIN domain-like"/>
    <property type="match status" value="1"/>
</dbReference>
<dbReference type="Gene3D" id="3.40.50.12390">
    <property type="match status" value="1"/>
</dbReference>